<keyword evidence="4 5" id="KW-0720">Serine protease</keyword>
<dbReference type="KEGG" id="pdj:D0907_11680"/>
<reference evidence="8 9" key="1">
    <citation type="submission" date="2018-08" db="EMBL/GenBank/DDBJ databases">
        <title>Draft genome sequence of Pseudoalteromonas donghaensis HJ51.</title>
        <authorList>
            <person name="Oh J."/>
            <person name="Roh D."/>
        </authorList>
    </citation>
    <scope>NUCLEOTIDE SEQUENCE [LARGE SCALE GENOMIC DNA]</scope>
    <source>
        <strain evidence="8 9">HJ51</strain>
    </source>
</reference>
<dbReference type="PROSITE" id="PS51892">
    <property type="entry name" value="SUBTILASE"/>
    <property type="match status" value="1"/>
</dbReference>
<dbReference type="InterPro" id="IPR015500">
    <property type="entry name" value="Peptidase_S8_subtilisin-rel"/>
</dbReference>
<dbReference type="GO" id="GO:0006508">
    <property type="term" value="P:proteolysis"/>
    <property type="evidence" value="ECO:0007669"/>
    <property type="project" value="UniProtKB-KW"/>
</dbReference>
<keyword evidence="2 5" id="KW-0645">Protease</keyword>
<evidence type="ECO:0000256" key="4">
    <source>
        <dbReference type="ARBA" id="ARBA00022825"/>
    </source>
</evidence>
<evidence type="ECO:0000256" key="1">
    <source>
        <dbReference type="ARBA" id="ARBA00011073"/>
    </source>
</evidence>
<comment type="similarity">
    <text evidence="1 5">Belongs to the peptidase S8 family.</text>
</comment>
<feature type="active site" description="Charge relay system" evidence="5">
    <location>
        <position position="378"/>
    </location>
</feature>
<evidence type="ECO:0000256" key="6">
    <source>
        <dbReference type="SAM" id="SignalP"/>
    </source>
</evidence>
<dbReference type="Pfam" id="PF00082">
    <property type="entry name" value="Peptidase_S8"/>
    <property type="match status" value="1"/>
</dbReference>
<dbReference type="PANTHER" id="PTHR43806">
    <property type="entry name" value="PEPTIDASE S8"/>
    <property type="match status" value="1"/>
</dbReference>
<dbReference type="PANTHER" id="PTHR43806:SF11">
    <property type="entry name" value="CEREVISIN-RELATED"/>
    <property type="match status" value="1"/>
</dbReference>
<dbReference type="RefSeq" id="WP_118844508.1">
    <property type="nucleotide sequence ID" value="NZ_CP032090.1"/>
</dbReference>
<feature type="active site" description="Charge relay system" evidence="5">
    <location>
        <position position="192"/>
    </location>
</feature>
<evidence type="ECO:0000313" key="9">
    <source>
        <dbReference type="Proteomes" id="UP000264605"/>
    </source>
</evidence>
<dbReference type="InterPro" id="IPR036852">
    <property type="entry name" value="Peptidase_S8/S53_dom_sf"/>
</dbReference>
<evidence type="ECO:0000259" key="7">
    <source>
        <dbReference type="Pfam" id="PF00082"/>
    </source>
</evidence>
<dbReference type="PRINTS" id="PR00723">
    <property type="entry name" value="SUBTILISIN"/>
</dbReference>
<dbReference type="Gene3D" id="3.40.50.200">
    <property type="entry name" value="Peptidase S8/S53 domain"/>
    <property type="match status" value="1"/>
</dbReference>
<dbReference type="Proteomes" id="UP000264605">
    <property type="component" value="Chromosome"/>
</dbReference>
<gene>
    <name evidence="8" type="ORF">D0907_11680</name>
</gene>
<organism evidence="8 9">
    <name type="scientific">Pseudoalteromonas lipolytica</name>
    <dbReference type="NCBI Taxonomy" id="570156"/>
    <lineage>
        <taxon>Bacteria</taxon>
        <taxon>Pseudomonadati</taxon>
        <taxon>Pseudomonadota</taxon>
        <taxon>Gammaproteobacteria</taxon>
        <taxon>Alteromonadales</taxon>
        <taxon>Pseudoalteromonadaceae</taxon>
        <taxon>Pseudoalteromonas</taxon>
    </lineage>
</organism>
<feature type="active site" description="Charge relay system" evidence="5">
    <location>
        <position position="223"/>
    </location>
</feature>
<dbReference type="GeneID" id="99506128"/>
<dbReference type="GO" id="GO:0004252">
    <property type="term" value="F:serine-type endopeptidase activity"/>
    <property type="evidence" value="ECO:0007669"/>
    <property type="project" value="UniProtKB-UniRule"/>
</dbReference>
<protein>
    <submittedName>
        <fullName evidence="8">Protease</fullName>
    </submittedName>
</protein>
<dbReference type="AlphaFoldDB" id="A0AAD0S1N4"/>
<accession>A0AAD0S1N4</accession>
<evidence type="ECO:0000256" key="2">
    <source>
        <dbReference type="ARBA" id="ARBA00022670"/>
    </source>
</evidence>
<evidence type="ECO:0000313" key="8">
    <source>
        <dbReference type="EMBL" id="AXV65879.1"/>
    </source>
</evidence>
<dbReference type="SUPFAM" id="SSF52743">
    <property type="entry name" value="Subtilisin-like"/>
    <property type="match status" value="1"/>
</dbReference>
<evidence type="ECO:0000256" key="3">
    <source>
        <dbReference type="ARBA" id="ARBA00022801"/>
    </source>
</evidence>
<evidence type="ECO:0000256" key="5">
    <source>
        <dbReference type="PROSITE-ProRule" id="PRU01240"/>
    </source>
</evidence>
<sequence>MKIKDVALGTLLLMSSNLYATVIKPISPIIEQIDPAIERIEDRLDIPRRALPSIDSIQQLATDISALPSRLAILNTVGKPAFIEIETEQGFRAVERQWILLANEQHRAKLEHIGAQIVSRQSYDALGMVLLRFVVPEQFDSKAQLQRLLSIDDAALLGRNHIYQAQQGPLQGVNTHKNRPVCDLPVRVGMIDSALNLAHPGFVGSTIETRSFLPNSVASPDLHGTAVAGVMIGKTAKLSPLLNQATLYSAAVFYRQSDLSQGATLAAIVDALNWLVAAQVPVINLSFTGPDNAILAAAIKATIAQQVTLVAAAGNDGPAALPLYPAAYENVIAVSAVDKNGQIYRWSNKGDYIDFAALGVNVLTLNSGGGVGVESGTSMAAPQVTAAAACLAANPDYTPHSIYNKLVERAVDKGKPGKDSVFGHGSITY</sequence>
<dbReference type="InterPro" id="IPR050131">
    <property type="entry name" value="Peptidase_S8_subtilisin-like"/>
</dbReference>
<keyword evidence="3 5" id="KW-0378">Hydrolase</keyword>
<proteinExistence type="inferred from homology"/>
<dbReference type="PROSITE" id="PS00138">
    <property type="entry name" value="SUBTILASE_SER"/>
    <property type="match status" value="1"/>
</dbReference>
<dbReference type="CDD" id="cd05561">
    <property type="entry name" value="Peptidases_S8_4"/>
    <property type="match status" value="1"/>
</dbReference>
<dbReference type="InterPro" id="IPR023828">
    <property type="entry name" value="Peptidase_S8_Ser-AS"/>
</dbReference>
<feature type="chain" id="PRO_5042242002" evidence="6">
    <location>
        <begin position="21"/>
        <end position="429"/>
    </location>
</feature>
<dbReference type="EMBL" id="CP032090">
    <property type="protein sequence ID" value="AXV65879.1"/>
    <property type="molecule type" value="Genomic_DNA"/>
</dbReference>
<feature type="signal peptide" evidence="6">
    <location>
        <begin position="1"/>
        <end position="20"/>
    </location>
</feature>
<feature type="domain" description="Peptidase S8/S53" evidence="7">
    <location>
        <begin position="186"/>
        <end position="425"/>
    </location>
</feature>
<name>A0AAD0S1N4_9GAMM</name>
<keyword evidence="6" id="KW-0732">Signal</keyword>
<dbReference type="InterPro" id="IPR000209">
    <property type="entry name" value="Peptidase_S8/S53_dom"/>
</dbReference>